<dbReference type="PANTHER" id="PTHR30483:SF6">
    <property type="entry name" value="PERIPLASMIC BINDING PROTEIN OF ABC TRANSPORTER FOR NATURAL AMINO ACIDS"/>
    <property type="match status" value="1"/>
</dbReference>
<dbReference type="Proteomes" id="UP000199073">
    <property type="component" value="Unassembled WGS sequence"/>
</dbReference>
<evidence type="ECO:0000313" key="5">
    <source>
        <dbReference type="EMBL" id="SDO54377.1"/>
    </source>
</evidence>
<evidence type="ECO:0000259" key="4">
    <source>
        <dbReference type="Pfam" id="PF13458"/>
    </source>
</evidence>
<keyword evidence="6" id="KW-1185">Reference proteome</keyword>
<dbReference type="InterPro" id="IPR028081">
    <property type="entry name" value="Leu-bd"/>
</dbReference>
<name>A0A1H0KEL9_9BACT</name>
<evidence type="ECO:0000313" key="6">
    <source>
        <dbReference type="Proteomes" id="UP000199073"/>
    </source>
</evidence>
<dbReference type="STRING" id="91360.SAMN05660330_00472"/>
<evidence type="ECO:0000256" key="2">
    <source>
        <dbReference type="ARBA" id="ARBA00022729"/>
    </source>
</evidence>
<dbReference type="EMBL" id="FNJI01000003">
    <property type="protein sequence ID" value="SDO54377.1"/>
    <property type="molecule type" value="Genomic_DNA"/>
</dbReference>
<gene>
    <name evidence="5" type="ORF">SAMN05660330_00472</name>
</gene>
<keyword evidence="2 3" id="KW-0732">Signal</keyword>
<dbReference type="SUPFAM" id="SSF53822">
    <property type="entry name" value="Periplasmic binding protein-like I"/>
    <property type="match status" value="1"/>
</dbReference>
<feature type="signal peptide" evidence="3">
    <location>
        <begin position="1"/>
        <end position="25"/>
    </location>
</feature>
<dbReference type="PANTHER" id="PTHR30483">
    <property type="entry name" value="LEUCINE-SPECIFIC-BINDING PROTEIN"/>
    <property type="match status" value="1"/>
</dbReference>
<proteinExistence type="inferred from homology"/>
<dbReference type="AlphaFoldDB" id="A0A1H0KEL9"/>
<evidence type="ECO:0000256" key="1">
    <source>
        <dbReference type="ARBA" id="ARBA00010062"/>
    </source>
</evidence>
<dbReference type="InterPro" id="IPR051010">
    <property type="entry name" value="BCAA_transport"/>
</dbReference>
<dbReference type="RefSeq" id="WP_245694945.1">
    <property type="nucleotide sequence ID" value="NZ_FNJI01000003.1"/>
</dbReference>
<feature type="chain" id="PRO_5011678854" evidence="3">
    <location>
        <begin position="26"/>
        <end position="420"/>
    </location>
</feature>
<accession>A0A1H0KEL9</accession>
<feature type="domain" description="Leucine-binding protein" evidence="4">
    <location>
        <begin position="31"/>
        <end position="349"/>
    </location>
</feature>
<dbReference type="Pfam" id="PF13458">
    <property type="entry name" value="Peripla_BP_6"/>
    <property type="match status" value="1"/>
</dbReference>
<sequence length="420" mass="46123">MVCLKKLFAFGVMLSLSVTIGVAGASAEKVLKIGGMAPLTGPSAKTGQEIKQSAEMAFEEAGNMIGDYKVELVWIDSQSDPAKATNAYAEAVERKGIQVGLLNWHSSVAIAVMDLAAKYKIPHLFGIGGSSVINEKYRSDMDKYNGYWLKSWPVPQKTMTGYVEFLEDAIASGKFKPHSKKVVIFAEDTDWGRDIFAGAKKMFGDAGWEIVAEDFLAQNQTEFYPLLTKWKKLEPALVFGSYGMPVGITSLIKQSREVGLKVPMICDGLGWAGEWYSLAGSASDYTLDMIQKLATDKAKAWAANYEKKYGDKPSPSSGGLAYDSAKLFIKVAKRALEKTGKLDSESLRQVVLDELLTGKITYSEDEGAITVSRFSYNEQSLPDPAVGVDDWYLPIIQYKSGKGRIVYPKAWAEAEFHVIQ</sequence>
<organism evidence="5 6">
    <name type="scientific">Desulforhopalus singaporensis</name>
    <dbReference type="NCBI Taxonomy" id="91360"/>
    <lineage>
        <taxon>Bacteria</taxon>
        <taxon>Pseudomonadati</taxon>
        <taxon>Thermodesulfobacteriota</taxon>
        <taxon>Desulfobulbia</taxon>
        <taxon>Desulfobulbales</taxon>
        <taxon>Desulfocapsaceae</taxon>
        <taxon>Desulforhopalus</taxon>
    </lineage>
</organism>
<comment type="similarity">
    <text evidence="1">Belongs to the leucine-binding protein family.</text>
</comment>
<reference evidence="5 6" key="1">
    <citation type="submission" date="2016-10" db="EMBL/GenBank/DDBJ databases">
        <authorList>
            <person name="de Groot N.N."/>
        </authorList>
    </citation>
    <scope>NUCLEOTIDE SEQUENCE [LARGE SCALE GENOMIC DNA]</scope>
    <source>
        <strain evidence="5 6">DSM 12130</strain>
    </source>
</reference>
<dbReference type="Gene3D" id="3.40.50.2300">
    <property type="match status" value="2"/>
</dbReference>
<protein>
    <submittedName>
        <fullName evidence="5">Branched-chain amino acid transport system substrate-binding protein</fullName>
    </submittedName>
</protein>
<evidence type="ECO:0000256" key="3">
    <source>
        <dbReference type="SAM" id="SignalP"/>
    </source>
</evidence>
<dbReference type="InterPro" id="IPR028082">
    <property type="entry name" value="Peripla_BP_I"/>
</dbReference>